<dbReference type="InterPro" id="IPR000933">
    <property type="entry name" value="Glyco_hydro_29"/>
</dbReference>
<protein>
    <recommendedName>
        <fullName evidence="2">alpha-L-fucosidase</fullName>
        <ecNumber evidence="2">3.2.1.51</ecNumber>
    </recommendedName>
</protein>
<feature type="domain" description="Glycoside hydrolase family 29 N-terminal" evidence="6">
    <location>
        <begin position="30"/>
        <end position="394"/>
    </location>
</feature>
<evidence type="ECO:0000256" key="3">
    <source>
        <dbReference type="ARBA" id="ARBA00022729"/>
    </source>
</evidence>
<keyword evidence="4" id="KW-0378">Hydrolase</keyword>
<proteinExistence type="inferred from homology"/>
<dbReference type="GO" id="GO:0016139">
    <property type="term" value="P:glycoside catabolic process"/>
    <property type="evidence" value="ECO:0007669"/>
    <property type="project" value="TreeGrafter"/>
</dbReference>
<dbReference type="AlphaFoldDB" id="A0A6C2URL9"/>
<evidence type="ECO:0000256" key="4">
    <source>
        <dbReference type="ARBA" id="ARBA00022801"/>
    </source>
</evidence>
<evidence type="ECO:0000313" key="8">
    <source>
        <dbReference type="EMBL" id="VGO21891.1"/>
    </source>
</evidence>
<dbReference type="SUPFAM" id="SSF51445">
    <property type="entry name" value="(Trans)glycosidases"/>
    <property type="match status" value="1"/>
</dbReference>
<dbReference type="InterPro" id="IPR031919">
    <property type="entry name" value="Fucosidase_C"/>
</dbReference>
<dbReference type="Gene3D" id="3.20.20.80">
    <property type="entry name" value="Glycosidases"/>
    <property type="match status" value="1"/>
</dbReference>
<dbReference type="EC" id="3.2.1.51" evidence="2"/>
<keyword evidence="3" id="KW-0732">Signal</keyword>
<evidence type="ECO:0000256" key="2">
    <source>
        <dbReference type="ARBA" id="ARBA00012662"/>
    </source>
</evidence>
<evidence type="ECO:0000256" key="1">
    <source>
        <dbReference type="ARBA" id="ARBA00007951"/>
    </source>
</evidence>
<dbReference type="InterPro" id="IPR017853">
    <property type="entry name" value="GH"/>
</dbReference>
<accession>A0A6C2URL9</accession>
<evidence type="ECO:0000313" key="9">
    <source>
        <dbReference type="Proteomes" id="UP000346198"/>
    </source>
</evidence>
<dbReference type="RefSeq" id="WP_136063323.1">
    <property type="nucleotide sequence ID" value="NZ_CAAHFH010000002.1"/>
</dbReference>
<dbReference type="GO" id="GO:0004560">
    <property type="term" value="F:alpha-L-fucosidase activity"/>
    <property type="evidence" value="ECO:0007669"/>
    <property type="project" value="InterPro"/>
</dbReference>
<evidence type="ECO:0000259" key="6">
    <source>
        <dbReference type="Pfam" id="PF01120"/>
    </source>
</evidence>
<organism evidence="8 9">
    <name type="scientific">Pontiella sulfatireligans</name>
    <dbReference type="NCBI Taxonomy" id="2750658"/>
    <lineage>
        <taxon>Bacteria</taxon>
        <taxon>Pseudomonadati</taxon>
        <taxon>Kiritimatiellota</taxon>
        <taxon>Kiritimatiellia</taxon>
        <taxon>Kiritimatiellales</taxon>
        <taxon>Pontiellaceae</taxon>
        <taxon>Pontiella</taxon>
    </lineage>
</organism>
<dbReference type="Gene3D" id="2.60.40.1180">
    <property type="entry name" value="Golgi alpha-mannosidase II"/>
    <property type="match status" value="1"/>
</dbReference>
<name>A0A6C2URL9_9BACT</name>
<dbReference type="PANTHER" id="PTHR10030">
    <property type="entry name" value="ALPHA-L-FUCOSIDASE"/>
    <property type="match status" value="1"/>
</dbReference>
<dbReference type="GO" id="GO:0005764">
    <property type="term" value="C:lysosome"/>
    <property type="evidence" value="ECO:0007669"/>
    <property type="project" value="TreeGrafter"/>
</dbReference>
<dbReference type="Proteomes" id="UP000346198">
    <property type="component" value="Unassembled WGS sequence"/>
</dbReference>
<dbReference type="Pfam" id="PF16757">
    <property type="entry name" value="Fucosidase_C"/>
    <property type="match status" value="1"/>
</dbReference>
<dbReference type="EMBL" id="CAAHFH010000002">
    <property type="protein sequence ID" value="VGO21891.1"/>
    <property type="molecule type" value="Genomic_DNA"/>
</dbReference>
<dbReference type="PANTHER" id="PTHR10030:SF37">
    <property type="entry name" value="ALPHA-L-FUCOSIDASE-RELATED"/>
    <property type="match status" value="1"/>
</dbReference>
<dbReference type="InterPro" id="IPR013780">
    <property type="entry name" value="Glyco_hydro_b"/>
</dbReference>
<keyword evidence="5" id="KW-0326">Glycosidase</keyword>
<keyword evidence="9" id="KW-1185">Reference proteome</keyword>
<feature type="domain" description="Alpha-L-fucosidase C-terminal" evidence="7">
    <location>
        <begin position="427"/>
        <end position="507"/>
    </location>
</feature>
<dbReference type="SMART" id="SM00812">
    <property type="entry name" value="Alpha_L_fucos"/>
    <property type="match status" value="1"/>
</dbReference>
<sequence>MKLKFYKETLVFFMSTVCFGLNCSAVESSSANEISTQYEATRASCARHRQAEWFQDAKFGLYAHWGPRQFLWEAAPKGGVLWDLQEGYTPGEESYKWWKEYWGDPKVVGMKDIIDQWNPYLFDADEWAQLAVDAGARFIGMHASHRENFQLYDNPETIWDSVDKGMHRMDYLKALADATRAKGLKVTVGFHHAEAWRIYTAVHEFGDGAEAPDLYLDPHTSDGDRFTENFMDDWVQIANSAIDSANPDHLCFLAGTPMGKINEERYWKVFSHFFNKKGNDGVVVIKNQTYENVADDNIGYDNHERSNYPKDHISPNVFQVDLTIGGWVYQSYYEDKNFNHSINNNPHQIRKLIDITSKNGVGMWNFIPKSDGTIPRHCKKVFGEMGEWLAINGEAIYATRPFYTHGEGPLVAQPKNNFVKATGADRRYTRSKDGKTVYCLFMDWPVEPTVTLSALGADAWNVATEDIANIQMIPGSTDLSWTRNANGLQVDMSSRPNHDFCYVLKIELKR</sequence>
<reference evidence="8 9" key="1">
    <citation type="submission" date="2019-04" db="EMBL/GenBank/DDBJ databases">
        <authorList>
            <person name="Van Vliet M D."/>
        </authorList>
    </citation>
    <scope>NUCLEOTIDE SEQUENCE [LARGE SCALE GENOMIC DNA]</scope>
    <source>
        <strain evidence="8 9">F21</strain>
    </source>
</reference>
<dbReference type="Pfam" id="PF01120">
    <property type="entry name" value="Alpha_L_fucos"/>
    <property type="match status" value="1"/>
</dbReference>
<gene>
    <name evidence="8" type="ORF">SCARR_03971</name>
</gene>
<comment type="similarity">
    <text evidence="1">Belongs to the glycosyl hydrolase 29 family.</text>
</comment>
<evidence type="ECO:0000256" key="5">
    <source>
        <dbReference type="ARBA" id="ARBA00023295"/>
    </source>
</evidence>
<dbReference type="GO" id="GO:0006004">
    <property type="term" value="P:fucose metabolic process"/>
    <property type="evidence" value="ECO:0007669"/>
    <property type="project" value="TreeGrafter"/>
</dbReference>
<dbReference type="InterPro" id="IPR057739">
    <property type="entry name" value="Glyco_hydro_29_N"/>
</dbReference>
<evidence type="ECO:0000259" key="7">
    <source>
        <dbReference type="Pfam" id="PF16757"/>
    </source>
</evidence>